<dbReference type="EMBL" id="BGPR01010686">
    <property type="protein sequence ID" value="GBN47476.1"/>
    <property type="molecule type" value="Genomic_DNA"/>
</dbReference>
<reference evidence="1 2" key="1">
    <citation type="journal article" date="2019" name="Sci. Rep.">
        <title>Orb-weaving spider Araneus ventricosus genome elucidates the spidroin gene catalogue.</title>
        <authorList>
            <person name="Kono N."/>
            <person name="Nakamura H."/>
            <person name="Ohtoshi R."/>
            <person name="Moran D.A.P."/>
            <person name="Shinohara A."/>
            <person name="Yoshida Y."/>
            <person name="Fujiwara M."/>
            <person name="Mori M."/>
            <person name="Tomita M."/>
            <person name="Arakawa K."/>
        </authorList>
    </citation>
    <scope>NUCLEOTIDE SEQUENCE [LARGE SCALE GENOMIC DNA]</scope>
</reference>
<comment type="caution">
    <text evidence="1">The sequence shown here is derived from an EMBL/GenBank/DDBJ whole genome shotgun (WGS) entry which is preliminary data.</text>
</comment>
<name>A0A4Y2PBV1_ARAVE</name>
<evidence type="ECO:0000313" key="2">
    <source>
        <dbReference type="Proteomes" id="UP000499080"/>
    </source>
</evidence>
<evidence type="ECO:0000313" key="1">
    <source>
        <dbReference type="EMBL" id="GBN47476.1"/>
    </source>
</evidence>
<sequence>MLCYTPLKTPPLPKPNEIAFQTCWRELGDNRKDAKTRSQQPLRAGWQKRQHRISAFGQHSLNLLRIHRVCVLVIHSLQDRPALCCYSAKTVSELLLSSFLERLRTSRVVIVCL</sequence>
<dbReference type="Proteomes" id="UP000499080">
    <property type="component" value="Unassembled WGS sequence"/>
</dbReference>
<dbReference type="AlphaFoldDB" id="A0A4Y2PBV1"/>
<accession>A0A4Y2PBV1</accession>
<organism evidence="1 2">
    <name type="scientific">Araneus ventricosus</name>
    <name type="common">Orbweaver spider</name>
    <name type="synonym">Epeira ventricosa</name>
    <dbReference type="NCBI Taxonomy" id="182803"/>
    <lineage>
        <taxon>Eukaryota</taxon>
        <taxon>Metazoa</taxon>
        <taxon>Ecdysozoa</taxon>
        <taxon>Arthropoda</taxon>
        <taxon>Chelicerata</taxon>
        <taxon>Arachnida</taxon>
        <taxon>Araneae</taxon>
        <taxon>Araneomorphae</taxon>
        <taxon>Entelegynae</taxon>
        <taxon>Araneoidea</taxon>
        <taxon>Araneidae</taxon>
        <taxon>Araneus</taxon>
    </lineage>
</organism>
<keyword evidence="2" id="KW-1185">Reference proteome</keyword>
<protein>
    <submittedName>
        <fullName evidence="1">Uncharacterized protein</fullName>
    </submittedName>
</protein>
<proteinExistence type="predicted"/>
<gene>
    <name evidence="1" type="ORF">AVEN_30229_1</name>
</gene>